<dbReference type="PRINTS" id="PR00081">
    <property type="entry name" value="GDHRDH"/>
</dbReference>
<reference evidence="3 4" key="2">
    <citation type="journal article" date="2013" name="IMA Fungus">
        <title>IMA Genome-F 1: Ceratocystis fimbriata: Draft nuclear genome sequence for the plant pathogen, Ceratocystis fimbriata.</title>
        <authorList>
            <person name="Wilken P.M."/>
            <person name="Steenkamp E.T."/>
            <person name="Wingfield M.J."/>
            <person name="de Beer Z.W."/>
            <person name="Wingfield B.D."/>
        </authorList>
    </citation>
    <scope>NUCLEOTIDE SEQUENCE [LARGE SCALE GENOMIC DNA]</scope>
    <source>
        <strain evidence="3 4">CBS 114723</strain>
    </source>
</reference>
<dbReference type="AlphaFoldDB" id="A0A2C5X2M0"/>
<evidence type="ECO:0000256" key="1">
    <source>
        <dbReference type="ARBA" id="ARBA00006484"/>
    </source>
</evidence>
<dbReference type="PRINTS" id="PR00080">
    <property type="entry name" value="SDRFAMILY"/>
</dbReference>
<dbReference type="Proteomes" id="UP000222788">
    <property type="component" value="Unassembled WGS sequence"/>
</dbReference>
<dbReference type="Gene3D" id="3.40.50.720">
    <property type="entry name" value="NAD(P)-binding Rossmann-like Domain"/>
    <property type="match status" value="1"/>
</dbReference>
<dbReference type="InterPro" id="IPR002347">
    <property type="entry name" value="SDR_fam"/>
</dbReference>
<evidence type="ECO:0000313" key="4">
    <source>
        <dbReference type="Proteomes" id="UP000222788"/>
    </source>
</evidence>
<dbReference type="PANTHER" id="PTHR48107:SF7">
    <property type="entry name" value="RE15974P"/>
    <property type="match status" value="1"/>
</dbReference>
<protein>
    <submittedName>
        <fullName evidence="3">Short-chain type dehydrogenase/reductase</fullName>
    </submittedName>
</protein>
<gene>
    <name evidence="3" type="primary">SDR1</name>
    <name evidence="3" type="ORF">CFIMG_003727RA</name>
</gene>
<dbReference type="Pfam" id="PF13561">
    <property type="entry name" value="adh_short_C2"/>
    <property type="match status" value="1"/>
</dbReference>
<sequence>MSLSGKVVLITGAAKNLGAEIARSLAPLGPSLALHYNSQASKEAADALTKELVAANPENKVKFYTGDLRTAGAVEKLFKDVLQDFKRIDIVVNTVGKVLKKSITEISEEEYDDMFAINSKAAFFILKEAAKHVSHGGKIVTIVTSLLAAFTGMYTSYAGSKAPVEHFTRGVSKELQGRRISVNAIAPGPMDTPAFFYPQEEAGAVEFHKSQAMEGRLTDVADIAPIVRFLVTEGQWITGQTIFANGGYTTR</sequence>
<dbReference type="EMBL" id="APWK03000069">
    <property type="protein sequence ID" value="PHH52376.1"/>
    <property type="molecule type" value="Genomic_DNA"/>
</dbReference>
<dbReference type="GO" id="GO:0016614">
    <property type="term" value="F:oxidoreductase activity, acting on CH-OH group of donors"/>
    <property type="evidence" value="ECO:0007669"/>
    <property type="project" value="UniProtKB-ARBA"/>
</dbReference>
<comment type="caution">
    <text evidence="3">The sequence shown here is derived from an EMBL/GenBank/DDBJ whole genome shotgun (WGS) entry which is preliminary data.</text>
</comment>
<dbReference type="PANTHER" id="PTHR48107">
    <property type="entry name" value="NADPH-DEPENDENT ALDEHYDE REDUCTASE-LIKE PROTEIN, CHLOROPLASTIC-RELATED"/>
    <property type="match status" value="1"/>
</dbReference>
<dbReference type="InterPro" id="IPR036291">
    <property type="entry name" value="NAD(P)-bd_dom_sf"/>
</dbReference>
<evidence type="ECO:0000313" key="3">
    <source>
        <dbReference type="EMBL" id="PHH52376.1"/>
    </source>
</evidence>
<accession>A0A2C5X2M0</accession>
<dbReference type="NCBIfam" id="NF009385">
    <property type="entry name" value="PRK12744.1"/>
    <property type="match status" value="1"/>
</dbReference>
<dbReference type="SUPFAM" id="SSF51735">
    <property type="entry name" value="NAD(P)-binding Rossmann-fold domains"/>
    <property type="match status" value="1"/>
</dbReference>
<name>A0A2C5X2M0_9PEZI</name>
<dbReference type="OrthoDB" id="47007at2759"/>
<keyword evidence="2" id="KW-0560">Oxidoreductase</keyword>
<evidence type="ECO:0000256" key="2">
    <source>
        <dbReference type="ARBA" id="ARBA00023002"/>
    </source>
</evidence>
<proteinExistence type="inferred from homology"/>
<keyword evidence="4" id="KW-1185">Reference proteome</keyword>
<organism evidence="3 4">
    <name type="scientific">Ceratocystis fimbriata CBS 114723</name>
    <dbReference type="NCBI Taxonomy" id="1035309"/>
    <lineage>
        <taxon>Eukaryota</taxon>
        <taxon>Fungi</taxon>
        <taxon>Dikarya</taxon>
        <taxon>Ascomycota</taxon>
        <taxon>Pezizomycotina</taxon>
        <taxon>Sordariomycetes</taxon>
        <taxon>Hypocreomycetidae</taxon>
        <taxon>Microascales</taxon>
        <taxon>Ceratocystidaceae</taxon>
        <taxon>Ceratocystis</taxon>
    </lineage>
</organism>
<reference evidence="3 4" key="1">
    <citation type="journal article" date="2013" name="Fungal Biol.">
        <title>Analysis of microsatellite markers in the genome of the plant pathogen Ceratocystis fimbriata.</title>
        <authorList>
            <person name="Simpson M.C."/>
            <person name="Wilken P.M."/>
            <person name="Coetzee M.P."/>
            <person name="Wingfield M.J."/>
            <person name="Wingfield B.D."/>
        </authorList>
    </citation>
    <scope>NUCLEOTIDE SEQUENCE [LARGE SCALE GENOMIC DNA]</scope>
    <source>
        <strain evidence="3 4">CBS 114723</strain>
    </source>
</reference>
<dbReference type="STRING" id="1035309.A0A2C5X2M0"/>
<comment type="similarity">
    <text evidence="1">Belongs to the short-chain dehydrogenases/reductases (SDR) family.</text>
</comment>